<organism evidence="3 4">
    <name type="scientific">Arsenicicoccus cauae</name>
    <dbReference type="NCBI Taxonomy" id="2663847"/>
    <lineage>
        <taxon>Bacteria</taxon>
        <taxon>Bacillati</taxon>
        <taxon>Actinomycetota</taxon>
        <taxon>Actinomycetes</taxon>
        <taxon>Micrococcales</taxon>
        <taxon>Intrasporangiaceae</taxon>
        <taxon>Arsenicicoccus</taxon>
    </lineage>
</organism>
<evidence type="ECO:0000259" key="2">
    <source>
        <dbReference type="PROSITE" id="PS51729"/>
    </source>
</evidence>
<dbReference type="EMBL" id="WLVL01000017">
    <property type="protein sequence ID" value="MTB71079.1"/>
    <property type="molecule type" value="Genomic_DNA"/>
</dbReference>
<dbReference type="CDD" id="cd04301">
    <property type="entry name" value="NAT_SF"/>
    <property type="match status" value="1"/>
</dbReference>
<gene>
    <name evidence="3" type="ORF">GGG17_03640</name>
</gene>
<dbReference type="SUPFAM" id="SSF55729">
    <property type="entry name" value="Acyl-CoA N-acyltransferases (Nat)"/>
    <property type="match status" value="1"/>
</dbReference>
<evidence type="ECO:0000259" key="1">
    <source>
        <dbReference type="PROSITE" id="PS51186"/>
    </source>
</evidence>
<feature type="domain" description="N-acetyltransferase" evidence="1">
    <location>
        <begin position="1"/>
        <end position="96"/>
    </location>
</feature>
<sequence length="96" mass="10888">MTDVQVTNNPEQHRYEARIDGELAGFAEYQLTDDLAEFTHTEVDPAFEGKGVGSALARYGLDDVREQGTRKVKPTCPFIKGWIERHREYEPLVYGG</sequence>
<dbReference type="PANTHER" id="PTHR31435">
    <property type="entry name" value="PROTEIN NATD1"/>
    <property type="match status" value="1"/>
</dbReference>
<name>A0A6I3IR10_9MICO</name>
<dbReference type="AlphaFoldDB" id="A0A6I3IR10"/>
<protein>
    <submittedName>
        <fullName evidence="3">GNAT family N-acetyltransferase</fullName>
    </submittedName>
</protein>
<keyword evidence="3" id="KW-0808">Transferase</keyword>
<comment type="caution">
    <text evidence="3">The sequence shown here is derived from an EMBL/GenBank/DDBJ whole genome shotgun (WGS) entry which is preliminary data.</text>
</comment>
<evidence type="ECO:0000313" key="4">
    <source>
        <dbReference type="Proteomes" id="UP000431092"/>
    </source>
</evidence>
<proteinExistence type="predicted"/>
<feature type="domain" description="N-acetyltransferase" evidence="2">
    <location>
        <begin position="7"/>
        <end position="94"/>
    </location>
</feature>
<dbReference type="Gene3D" id="3.40.630.30">
    <property type="match status" value="1"/>
</dbReference>
<dbReference type="PROSITE" id="PS51186">
    <property type="entry name" value="GNAT"/>
    <property type="match status" value="1"/>
</dbReference>
<dbReference type="GO" id="GO:0016747">
    <property type="term" value="F:acyltransferase activity, transferring groups other than amino-acyl groups"/>
    <property type="evidence" value="ECO:0007669"/>
    <property type="project" value="InterPro"/>
</dbReference>
<keyword evidence="4" id="KW-1185">Reference proteome</keyword>
<reference evidence="3 4" key="1">
    <citation type="submission" date="2019-11" db="EMBL/GenBank/DDBJ databases">
        <title>Whole genome sequencing identifies a novel species of the genus Arsenicicoccus isolated from human blood.</title>
        <authorList>
            <person name="Jeong J.H."/>
            <person name="Kweon O.J."/>
            <person name="Kim H.R."/>
            <person name="Kim T.-H."/>
            <person name="Ha S.-M."/>
            <person name="Lee M.-K."/>
        </authorList>
    </citation>
    <scope>NUCLEOTIDE SEQUENCE [LARGE SCALE GENOMIC DNA]</scope>
    <source>
        <strain evidence="3 4">MKL-02</strain>
    </source>
</reference>
<dbReference type="InterPro" id="IPR045057">
    <property type="entry name" value="Gcn5-rel_NAT"/>
</dbReference>
<dbReference type="InterPro" id="IPR000182">
    <property type="entry name" value="GNAT_dom"/>
</dbReference>
<dbReference type="Proteomes" id="UP000431092">
    <property type="component" value="Unassembled WGS sequence"/>
</dbReference>
<dbReference type="InterPro" id="IPR016181">
    <property type="entry name" value="Acyl_CoA_acyltransferase"/>
</dbReference>
<evidence type="ECO:0000313" key="3">
    <source>
        <dbReference type="EMBL" id="MTB71079.1"/>
    </source>
</evidence>
<dbReference type="PANTHER" id="PTHR31435:SF10">
    <property type="entry name" value="BSR4717 PROTEIN"/>
    <property type="match status" value="1"/>
</dbReference>
<dbReference type="PROSITE" id="PS51729">
    <property type="entry name" value="GNAT_YJDJ"/>
    <property type="match status" value="1"/>
</dbReference>
<dbReference type="Pfam" id="PF14542">
    <property type="entry name" value="Acetyltransf_CG"/>
    <property type="match status" value="1"/>
</dbReference>
<dbReference type="InterPro" id="IPR031165">
    <property type="entry name" value="GNAT_YJDJ"/>
</dbReference>
<accession>A0A6I3IR10</accession>